<feature type="compositionally biased region" description="Low complexity" evidence="4">
    <location>
        <begin position="871"/>
        <end position="886"/>
    </location>
</feature>
<dbReference type="Gene3D" id="1.10.10.10">
    <property type="entry name" value="Winged helix-like DNA-binding domain superfamily/Winged helix DNA-binding domain"/>
    <property type="match status" value="1"/>
</dbReference>
<dbReference type="InterPro" id="IPR016032">
    <property type="entry name" value="Sig_transdc_resp-reg_C-effctor"/>
</dbReference>
<keyword evidence="2" id="KW-0238">DNA-binding</keyword>
<dbReference type="EMBL" id="JAVKGR010000019">
    <property type="protein sequence ID" value="MDR8020241.1"/>
    <property type="molecule type" value="Genomic_DNA"/>
</dbReference>
<comment type="caution">
    <text evidence="6">The sequence shown here is derived from an EMBL/GenBank/DDBJ whole genome shotgun (WGS) entry which is preliminary data.</text>
</comment>
<dbReference type="InterPro" id="IPR000792">
    <property type="entry name" value="Tscrpt_reg_LuxR_C"/>
</dbReference>
<evidence type="ECO:0000259" key="5">
    <source>
        <dbReference type="PROSITE" id="PS50043"/>
    </source>
</evidence>
<evidence type="ECO:0000256" key="4">
    <source>
        <dbReference type="SAM" id="MobiDB-lite"/>
    </source>
</evidence>
<dbReference type="InterPro" id="IPR027417">
    <property type="entry name" value="P-loop_NTPase"/>
</dbReference>
<dbReference type="PANTHER" id="PTHR44688">
    <property type="entry name" value="DNA-BINDING TRANSCRIPTIONAL ACTIVATOR DEVR_DOSR"/>
    <property type="match status" value="1"/>
</dbReference>
<keyword evidence="7" id="KW-1185">Reference proteome</keyword>
<proteinExistence type="predicted"/>
<dbReference type="SMART" id="SM00421">
    <property type="entry name" value="HTH_LUXR"/>
    <property type="match status" value="1"/>
</dbReference>
<dbReference type="Pfam" id="PF13191">
    <property type="entry name" value="AAA_16"/>
    <property type="match status" value="1"/>
</dbReference>
<feature type="region of interest" description="Disordered" evidence="4">
    <location>
        <begin position="323"/>
        <end position="362"/>
    </location>
</feature>
<gene>
    <name evidence="6" type="ORF">RIL96_11780</name>
</gene>
<dbReference type="SUPFAM" id="SSF46894">
    <property type="entry name" value="C-terminal effector domain of the bipartite response regulators"/>
    <property type="match status" value="1"/>
</dbReference>
<protein>
    <submittedName>
        <fullName evidence="6">LuxR C-terminal-related transcriptional regulator</fullName>
    </submittedName>
</protein>
<evidence type="ECO:0000256" key="3">
    <source>
        <dbReference type="ARBA" id="ARBA00023163"/>
    </source>
</evidence>
<feature type="region of interest" description="Disordered" evidence="4">
    <location>
        <begin position="958"/>
        <end position="1006"/>
    </location>
</feature>
<dbReference type="PROSITE" id="PS00622">
    <property type="entry name" value="HTH_LUXR_1"/>
    <property type="match status" value="1"/>
</dbReference>
<reference evidence="6 7" key="1">
    <citation type="submission" date="2023-09" db="EMBL/GenBank/DDBJ databases">
        <title>Description of three actinobacteria isolated from air of manufacturing shop in a pharmaceutical factory.</title>
        <authorList>
            <person name="Zhang D.-F."/>
        </authorList>
    </citation>
    <scope>NUCLEOTIDE SEQUENCE [LARGE SCALE GENOMIC DNA]</scope>
    <source>
        <strain evidence="6 7">LY-0111</strain>
    </source>
</reference>
<dbReference type="SUPFAM" id="SSF52540">
    <property type="entry name" value="P-loop containing nucleoside triphosphate hydrolases"/>
    <property type="match status" value="1"/>
</dbReference>
<feature type="compositionally biased region" description="Polar residues" evidence="4">
    <location>
        <begin position="333"/>
        <end position="344"/>
    </location>
</feature>
<keyword evidence="3" id="KW-0804">Transcription</keyword>
<accession>A0ABU2DV33</accession>
<keyword evidence="1" id="KW-0805">Transcription regulation</keyword>
<dbReference type="InterPro" id="IPR041664">
    <property type="entry name" value="AAA_16"/>
</dbReference>
<sequence>MPSRDALIARDGLVASLRRTAEEVSARRTPQWVLLEGAMGVGKTALLNQIGGELDSWLRSGIYLQEPDQFTKGFLLTEFFRLDGGSPPAMSDETEFVEQLLQCLRQAQRPAVILIDDLHWADPFSVEILFRAIRSIQSGAVLGIATMQGRSRPDLRRMRQFLDTSLAGQVYRVKALSGKEIQQHLQGRLGIPVEYAIAEIIREATDGLPHFVSFVSDQLTRHPGSWGNRLSDALGALVSHYGPGAAHTESLRQMLTRFSPQVRDAVALAVKARQPVSVEQIREALGHGELEVEELLDTGLLEWHSESGRLSLEYPVTTTAAATSAPSVLSGDPQISDSQVSGTEVSGPHFPGAPASEGPEVTSDIRRGVWGGSASIWSHTHDHRLALGTQNPSLVAEELMHGAQQYLREADPDRALALARTACHVNPTTELAEQFAYLALSVRNTPMIRSLSVLLPHLRDGLLRQAVRVHQAMAIGDLKGARDILAATEGAEQATPKALLVFAEVTSAVAAAYSMCGIGDDLCDVLRPVIQALDCSAQRLPHPAGDGEESTAKAESAPDDRPNQAGAAACCIDSPVALARDGLFLRSLLQMWDLLSRVESRDFGQTQQDLDDLIHGLLGIPGSDYPRAIMLNMKSVALCRAGDLASGYRLAEEVLRLPLPAGAGVFTASRVWMVYALFHAGRWDEARDMALTAASNSLTLGHELDLQLRHAVNLVPAARGEVVEDSAWCAVPAEPAEPAESAEGARCPESFRLSEVSRAYAQAWSAIAEDDHDQTAALLLRVRGGGDRWTGGIWSTILLGRAYLYSGRGYLIGPLLEEVAQDSKSPEWVTQCVTEALRGLWSRASGELHRSFASLRRAWTMLVPTSTPDVGADSAGEAEGAAAADNAPDEQDRNWPHRIYAALIGVEMARLVLSGDFSGDPQDRAIAEYAAGWAASLFHLCGAQLLFRQADELAQRLARPTAAHRRRPQSAAPGTPGTSGIPGTLGALGAARAGPPEPGGHLVGVPSELAASDDESLTVLTPRERQIALLLHRGDSNREIAAELTVSVRTVEFHVANILSKLHLSSRHDLRGRFRQG</sequence>
<evidence type="ECO:0000313" key="7">
    <source>
        <dbReference type="Proteomes" id="UP001251870"/>
    </source>
</evidence>
<dbReference type="CDD" id="cd06170">
    <property type="entry name" value="LuxR_C_like"/>
    <property type="match status" value="1"/>
</dbReference>
<feature type="domain" description="HTH luxR-type" evidence="5">
    <location>
        <begin position="1013"/>
        <end position="1077"/>
    </location>
</feature>
<name>A0ABU2DV33_9MICC</name>
<dbReference type="PANTHER" id="PTHR44688:SF16">
    <property type="entry name" value="DNA-BINDING TRANSCRIPTIONAL ACTIVATOR DEVR_DOSR"/>
    <property type="match status" value="1"/>
</dbReference>
<dbReference type="Gene3D" id="3.40.50.300">
    <property type="entry name" value="P-loop containing nucleotide triphosphate hydrolases"/>
    <property type="match status" value="1"/>
</dbReference>
<evidence type="ECO:0000256" key="2">
    <source>
        <dbReference type="ARBA" id="ARBA00023125"/>
    </source>
</evidence>
<dbReference type="RefSeq" id="WP_310549221.1">
    <property type="nucleotide sequence ID" value="NZ_JAVKGR010000019.1"/>
</dbReference>
<evidence type="ECO:0000256" key="1">
    <source>
        <dbReference type="ARBA" id="ARBA00023015"/>
    </source>
</evidence>
<dbReference type="Pfam" id="PF00196">
    <property type="entry name" value="GerE"/>
    <property type="match status" value="1"/>
</dbReference>
<dbReference type="PROSITE" id="PS50043">
    <property type="entry name" value="HTH_LUXR_2"/>
    <property type="match status" value="1"/>
</dbReference>
<evidence type="ECO:0000313" key="6">
    <source>
        <dbReference type="EMBL" id="MDR8020241.1"/>
    </source>
</evidence>
<feature type="compositionally biased region" description="Basic and acidic residues" evidence="4">
    <location>
        <begin position="550"/>
        <end position="562"/>
    </location>
</feature>
<dbReference type="PRINTS" id="PR00038">
    <property type="entry name" value="HTHLUXR"/>
</dbReference>
<feature type="region of interest" description="Disordered" evidence="4">
    <location>
        <begin position="541"/>
        <end position="566"/>
    </location>
</feature>
<feature type="compositionally biased region" description="Low complexity" evidence="4">
    <location>
        <begin position="973"/>
        <end position="994"/>
    </location>
</feature>
<feature type="region of interest" description="Disordered" evidence="4">
    <location>
        <begin position="869"/>
        <end position="892"/>
    </location>
</feature>
<dbReference type="Proteomes" id="UP001251870">
    <property type="component" value="Unassembled WGS sequence"/>
</dbReference>
<organism evidence="6 7">
    <name type="scientific">Nesterenkonia aerolata</name>
    <dbReference type="NCBI Taxonomy" id="3074079"/>
    <lineage>
        <taxon>Bacteria</taxon>
        <taxon>Bacillati</taxon>
        <taxon>Actinomycetota</taxon>
        <taxon>Actinomycetes</taxon>
        <taxon>Micrococcales</taxon>
        <taxon>Micrococcaceae</taxon>
        <taxon>Nesterenkonia</taxon>
    </lineage>
</organism>
<dbReference type="InterPro" id="IPR036388">
    <property type="entry name" value="WH-like_DNA-bd_sf"/>
</dbReference>